<accession>A0ABU1XIV9</accession>
<dbReference type="RefSeq" id="WP_310404439.1">
    <property type="nucleotide sequence ID" value="NZ_JAVDWW010000006.1"/>
</dbReference>
<proteinExistence type="predicted"/>
<dbReference type="Proteomes" id="UP001251217">
    <property type="component" value="Unassembled WGS sequence"/>
</dbReference>
<dbReference type="EMBL" id="JAVDWW010000006">
    <property type="protein sequence ID" value="MDR7170476.1"/>
    <property type="molecule type" value="Genomic_DNA"/>
</dbReference>
<name>A0ABU1XIV9_9NOCA</name>
<comment type="caution">
    <text evidence="1">The sequence shown here is derived from an EMBL/GenBank/DDBJ whole genome shotgun (WGS) entry which is preliminary data.</text>
</comment>
<sequence length="57" mass="6061">MAGDPEARTRTGVVDSVHLHPDDDSRVVAYLVTCRGGVSGTYLATVLPEHRPTVVEG</sequence>
<protein>
    <submittedName>
        <fullName evidence="1">Uncharacterized protein</fullName>
    </submittedName>
</protein>
<evidence type="ECO:0000313" key="2">
    <source>
        <dbReference type="Proteomes" id="UP001251217"/>
    </source>
</evidence>
<gene>
    <name evidence="1" type="ORF">J2W56_004227</name>
</gene>
<reference evidence="1 2" key="1">
    <citation type="submission" date="2023-07" db="EMBL/GenBank/DDBJ databases">
        <title>Sorghum-associated microbial communities from plants grown in Nebraska, USA.</title>
        <authorList>
            <person name="Schachtman D."/>
        </authorList>
    </citation>
    <scope>NUCLEOTIDE SEQUENCE [LARGE SCALE GENOMIC DNA]</scope>
    <source>
        <strain evidence="1 2">4272</strain>
    </source>
</reference>
<organism evidence="1 2">
    <name type="scientific">Nocardia kruczakiae</name>
    <dbReference type="NCBI Taxonomy" id="261477"/>
    <lineage>
        <taxon>Bacteria</taxon>
        <taxon>Bacillati</taxon>
        <taxon>Actinomycetota</taxon>
        <taxon>Actinomycetes</taxon>
        <taxon>Mycobacteriales</taxon>
        <taxon>Nocardiaceae</taxon>
        <taxon>Nocardia</taxon>
    </lineage>
</organism>
<evidence type="ECO:0000313" key="1">
    <source>
        <dbReference type="EMBL" id="MDR7170476.1"/>
    </source>
</evidence>
<keyword evidence="2" id="KW-1185">Reference proteome</keyword>